<dbReference type="Proteomes" id="UP001174136">
    <property type="component" value="Unassembled WGS sequence"/>
</dbReference>
<protein>
    <submittedName>
        <fullName evidence="1">Zinc finger BED domain-containing protein 1</fullName>
    </submittedName>
</protein>
<organism evidence="1 2">
    <name type="scientific">Merluccius polli</name>
    <name type="common">Benguela hake</name>
    <name type="synonym">Merluccius cadenati</name>
    <dbReference type="NCBI Taxonomy" id="89951"/>
    <lineage>
        <taxon>Eukaryota</taxon>
        <taxon>Metazoa</taxon>
        <taxon>Chordata</taxon>
        <taxon>Craniata</taxon>
        <taxon>Vertebrata</taxon>
        <taxon>Euteleostomi</taxon>
        <taxon>Actinopterygii</taxon>
        <taxon>Neopterygii</taxon>
        <taxon>Teleostei</taxon>
        <taxon>Neoteleostei</taxon>
        <taxon>Acanthomorphata</taxon>
        <taxon>Zeiogadaria</taxon>
        <taxon>Gadariae</taxon>
        <taxon>Gadiformes</taxon>
        <taxon>Gadoidei</taxon>
        <taxon>Merlucciidae</taxon>
        <taxon>Merluccius</taxon>
    </lineage>
</organism>
<dbReference type="SUPFAM" id="SSF53098">
    <property type="entry name" value="Ribonuclease H-like"/>
    <property type="match status" value="1"/>
</dbReference>
<dbReference type="AlphaFoldDB" id="A0AA47NZ02"/>
<dbReference type="InterPro" id="IPR012337">
    <property type="entry name" value="RNaseH-like_sf"/>
</dbReference>
<gene>
    <name evidence="1" type="primary">ZBED1_66</name>
    <name evidence="1" type="ORF">N1851_017493</name>
</gene>
<comment type="caution">
    <text evidence="1">The sequence shown here is derived from an EMBL/GenBank/DDBJ whole genome shotgun (WGS) entry which is preliminary data.</text>
</comment>
<reference evidence="1" key="1">
    <citation type="journal article" date="2023" name="Front. Mar. Sci.">
        <title>A new Merluccius polli reference genome to investigate the effects of global change in West African waters.</title>
        <authorList>
            <person name="Mateo J.L."/>
            <person name="Blanco-Fernandez C."/>
            <person name="Garcia-Vazquez E."/>
            <person name="Machado-Schiaffino G."/>
        </authorList>
    </citation>
    <scope>NUCLEOTIDE SEQUENCE</scope>
    <source>
        <strain evidence="1">C29</strain>
        <tissue evidence="1">Fin</tissue>
    </source>
</reference>
<proteinExistence type="predicted"/>
<dbReference type="EMBL" id="JAOPHQ010003158">
    <property type="protein sequence ID" value="KAK0144141.1"/>
    <property type="molecule type" value="Genomic_DNA"/>
</dbReference>
<evidence type="ECO:0000313" key="2">
    <source>
        <dbReference type="Proteomes" id="UP001174136"/>
    </source>
</evidence>
<accession>A0AA47NZ02</accession>
<dbReference type="SUPFAM" id="SSF140996">
    <property type="entry name" value="Hermes dimerisation domain"/>
    <property type="match status" value="1"/>
</dbReference>
<keyword evidence="2" id="KW-1185">Reference proteome</keyword>
<dbReference type="PANTHER" id="PTHR46481">
    <property type="entry name" value="ZINC FINGER BED DOMAIN-CONTAINING PROTEIN 4"/>
    <property type="match status" value="1"/>
</dbReference>
<evidence type="ECO:0000313" key="1">
    <source>
        <dbReference type="EMBL" id="KAK0144141.1"/>
    </source>
</evidence>
<name>A0AA47NZ02_MERPO</name>
<sequence>MRVDSQGTRLKLCARSAQVQKDGQTTNLHDHLRVRHPAEYATLPPPRAGPSKKSSQGQQMITGAFSKGTKYKTDSDRWRQLTDAVTRYLAKEMVSFNTVEKPAFKAMLHTFDKQYELPGRKYFSKTAIPNLFNKVRSNISRELGNIEYLSMTTDMWSSCNMMPYMSVTVHYVNKDRHTADNLEEALRGTIDDWKIQEKKIACITMLKWPWLSCFGHNLNLAMNNSIAQQRASTDQVCRAVNTAFSHS</sequence>
<dbReference type="InterPro" id="IPR052035">
    <property type="entry name" value="ZnF_BED_domain_contain"/>
</dbReference>
<dbReference type="PANTHER" id="PTHR46481:SF9">
    <property type="entry name" value="ZINC FINGER BED DOMAIN-CONTAINING PROTEIN 1-LIKE"/>
    <property type="match status" value="1"/>
</dbReference>